<dbReference type="GO" id="GO:0055085">
    <property type="term" value="P:transmembrane transport"/>
    <property type="evidence" value="ECO:0007669"/>
    <property type="project" value="InterPro"/>
</dbReference>
<evidence type="ECO:0000256" key="6">
    <source>
        <dbReference type="RuleBase" id="RU363032"/>
    </source>
</evidence>
<keyword evidence="5 6" id="KW-0472">Membrane</keyword>
<gene>
    <name evidence="8" type="ORF">CGZ90_05530</name>
</gene>
<protein>
    <recommendedName>
        <fullName evidence="7">ABC transmembrane type-1 domain-containing protein</fullName>
    </recommendedName>
</protein>
<dbReference type="Pfam" id="PF00528">
    <property type="entry name" value="BPD_transp_1"/>
    <property type="match status" value="1"/>
</dbReference>
<feature type="transmembrane region" description="Helical" evidence="6">
    <location>
        <begin position="87"/>
        <end position="115"/>
    </location>
</feature>
<evidence type="ECO:0000313" key="9">
    <source>
        <dbReference type="Proteomes" id="UP000215059"/>
    </source>
</evidence>
<feature type="transmembrane region" description="Helical" evidence="6">
    <location>
        <begin position="277"/>
        <end position="296"/>
    </location>
</feature>
<accession>A0A235FDS0</accession>
<comment type="subcellular location">
    <subcellularLocation>
        <location evidence="6">Cell membrane</location>
        <topology evidence="6">Multi-pass membrane protein</topology>
    </subcellularLocation>
    <subcellularLocation>
        <location evidence="1">Membrane</location>
        <topology evidence="1">Multi-pass membrane protein</topology>
    </subcellularLocation>
</comment>
<dbReference type="AlphaFoldDB" id="A0A235FDS0"/>
<feature type="transmembrane region" description="Helical" evidence="6">
    <location>
        <begin position="127"/>
        <end position="149"/>
    </location>
</feature>
<feature type="transmembrane region" description="Helical" evidence="6">
    <location>
        <begin position="214"/>
        <end position="238"/>
    </location>
</feature>
<reference evidence="8 9" key="1">
    <citation type="submission" date="2017-07" db="EMBL/GenBank/DDBJ databases">
        <title>Fictibacillus sp. nov. GDSW-R2A3 Genome sequencing and assembly.</title>
        <authorList>
            <person name="Mayilraj S."/>
        </authorList>
    </citation>
    <scope>NUCLEOTIDE SEQUENCE [LARGE SCALE GENOMIC DNA]</scope>
    <source>
        <strain evidence="8 9">GDSW-R2A3</strain>
    </source>
</reference>
<feature type="transmembrane region" description="Helical" evidence="6">
    <location>
        <begin position="155"/>
        <end position="174"/>
    </location>
</feature>
<dbReference type="PANTHER" id="PTHR43839">
    <property type="entry name" value="OPPC IN A BINDING PROTEIN-DEPENDENT TRANSPORT SYSTEM"/>
    <property type="match status" value="1"/>
</dbReference>
<dbReference type="Gene3D" id="1.10.3720.10">
    <property type="entry name" value="MetI-like"/>
    <property type="match status" value="1"/>
</dbReference>
<evidence type="ECO:0000256" key="5">
    <source>
        <dbReference type="ARBA" id="ARBA00023136"/>
    </source>
</evidence>
<name>A0A235FDS0_9BACL</name>
<evidence type="ECO:0000256" key="1">
    <source>
        <dbReference type="ARBA" id="ARBA00004141"/>
    </source>
</evidence>
<dbReference type="PROSITE" id="PS50928">
    <property type="entry name" value="ABC_TM1"/>
    <property type="match status" value="1"/>
</dbReference>
<keyword evidence="9" id="KW-1185">Reference proteome</keyword>
<evidence type="ECO:0000256" key="2">
    <source>
        <dbReference type="ARBA" id="ARBA00022448"/>
    </source>
</evidence>
<comment type="similarity">
    <text evidence="6">Belongs to the binding-protein-dependent transport system permease family.</text>
</comment>
<sequence length="338" mass="38286">MGGREYMKSIVKQPLFWIGFLIIAGILAFSFYHKYVMNNVIPEDQFRYDERELPIDKAPFTPDKINWFGTNQFGTDLFYMMVSGAKYTIGIALGVALARLLLSFFGGLVLSWFKFGGRFITGSVQAFYYLPSVMLVYLIVSPIIMTTGYSLMEKILFEMLIMVLIAVPLLSVLIKEEIGIISQNEFIMSSRLMGAGYLHIFWKHVLPHLKGRLLVVFLQQVISTLNLMAQLGVLSLFVGGTIMREFSEEFKLPVSLSNEWSGLIGGAWYQLNLYPHLVFFPVLGFAVCILAFNFMLEGLRRAMDEPNVVKRRSTADETGTNTSLDTSSFQFLDNKKAV</sequence>
<dbReference type="GO" id="GO:0005886">
    <property type="term" value="C:plasma membrane"/>
    <property type="evidence" value="ECO:0007669"/>
    <property type="project" value="UniProtKB-SubCell"/>
</dbReference>
<dbReference type="CDD" id="cd06261">
    <property type="entry name" value="TM_PBP2"/>
    <property type="match status" value="1"/>
</dbReference>
<feature type="domain" description="ABC transmembrane type-1" evidence="7">
    <location>
        <begin position="89"/>
        <end position="296"/>
    </location>
</feature>
<comment type="caution">
    <text evidence="8">The sequence shown here is derived from an EMBL/GenBank/DDBJ whole genome shotgun (WGS) entry which is preliminary data.</text>
</comment>
<dbReference type="Proteomes" id="UP000215059">
    <property type="component" value="Unassembled WGS sequence"/>
</dbReference>
<dbReference type="SUPFAM" id="SSF161098">
    <property type="entry name" value="MetI-like"/>
    <property type="match status" value="1"/>
</dbReference>
<evidence type="ECO:0000256" key="3">
    <source>
        <dbReference type="ARBA" id="ARBA00022692"/>
    </source>
</evidence>
<keyword evidence="2 6" id="KW-0813">Transport</keyword>
<dbReference type="OrthoDB" id="2376472at2"/>
<feature type="transmembrane region" description="Helical" evidence="6">
    <location>
        <begin position="14"/>
        <end position="32"/>
    </location>
</feature>
<dbReference type="PANTHER" id="PTHR43839:SF3">
    <property type="entry name" value="OLIGOPEPTIDE ABC TRANSPORTER, PERMEASE PROTEIN"/>
    <property type="match status" value="1"/>
</dbReference>
<keyword evidence="4 6" id="KW-1133">Transmembrane helix</keyword>
<proteinExistence type="inferred from homology"/>
<dbReference type="InterPro" id="IPR035906">
    <property type="entry name" value="MetI-like_sf"/>
</dbReference>
<evidence type="ECO:0000259" key="7">
    <source>
        <dbReference type="PROSITE" id="PS50928"/>
    </source>
</evidence>
<dbReference type="EMBL" id="NOII01000001">
    <property type="protein sequence ID" value="OYD59352.1"/>
    <property type="molecule type" value="Genomic_DNA"/>
</dbReference>
<evidence type="ECO:0000256" key="4">
    <source>
        <dbReference type="ARBA" id="ARBA00022989"/>
    </source>
</evidence>
<dbReference type="InterPro" id="IPR000515">
    <property type="entry name" value="MetI-like"/>
</dbReference>
<keyword evidence="3 6" id="KW-0812">Transmembrane</keyword>
<organism evidence="8 9">
    <name type="scientific">Fictibacillus aquaticus</name>
    <dbReference type="NCBI Taxonomy" id="2021314"/>
    <lineage>
        <taxon>Bacteria</taxon>
        <taxon>Bacillati</taxon>
        <taxon>Bacillota</taxon>
        <taxon>Bacilli</taxon>
        <taxon>Bacillales</taxon>
        <taxon>Fictibacillaceae</taxon>
        <taxon>Fictibacillus</taxon>
    </lineage>
</organism>
<evidence type="ECO:0000313" key="8">
    <source>
        <dbReference type="EMBL" id="OYD59352.1"/>
    </source>
</evidence>